<feature type="compositionally biased region" description="Pro residues" evidence="1">
    <location>
        <begin position="321"/>
        <end position="334"/>
    </location>
</feature>
<feature type="region of interest" description="Disordered" evidence="1">
    <location>
        <begin position="724"/>
        <end position="745"/>
    </location>
</feature>
<gene>
    <name evidence="2" type="ORF">SNAT2548_LOCUS2346</name>
</gene>
<keyword evidence="3" id="KW-1185">Reference proteome</keyword>
<dbReference type="Gene3D" id="1.10.287.700">
    <property type="entry name" value="Helix hairpin bin"/>
    <property type="match status" value="1"/>
</dbReference>
<feature type="region of interest" description="Disordered" evidence="1">
    <location>
        <begin position="305"/>
        <end position="336"/>
    </location>
</feature>
<organism evidence="2 3">
    <name type="scientific">Symbiodinium natans</name>
    <dbReference type="NCBI Taxonomy" id="878477"/>
    <lineage>
        <taxon>Eukaryota</taxon>
        <taxon>Sar</taxon>
        <taxon>Alveolata</taxon>
        <taxon>Dinophyceae</taxon>
        <taxon>Suessiales</taxon>
        <taxon>Symbiodiniaceae</taxon>
        <taxon>Symbiodinium</taxon>
    </lineage>
</organism>
<comment type="caution">
    <text evidence="2">The sequence shown here is derived from an EMBL/GenBank/DDBJ whole genome shotgun (WGS) entry which is preliminary data.</text>
</comment>
<sequence length="1417" mass="154293">MTTCYGIQSMSRSRTCARALTWTTHRDPGLAVQAPAFASELELLSLSFVTNEASHVAWADLFDLALDGNEDNRQEGRPLRHARRSQHESKPTTESEGLSRLLRQRRQAAIWGPIGEAAQHIGNGMKKGAEKTVEGGKKVGEKVVEGGKKVGKEVKDKLDKVGDTMGDLYEKATDKILFIAENAIDTLEKAIDILKRGFKEWGVQCSGQGIGFTMDAAGAGLQLPSCDINLMGQKTTLFDFGRHARVDWPGPLKTVVDLGSEIQTCVAGDLLIEVDQADQTSKQHDTWLPKMDLGNAMNPMHPFTGQASGSVADHAAAGVAPPSPPPPPPPPPSGPKVITCLADKIFNQALYKMKWATVRKLGGYLQDATHGIEPLKTIAGAPEAVISLVTQIKDCSTSGALGILPCVAGKIFNLALYTMSWPTVRKLGGYLQDATEGIEPLKTIAGAPEAVISLVTQIKDCSTSGALGILPCVAGKIFNLALYTMSWPTVRKLGGYLQDATEGIEPLKTIAGAPEAVISLVTQIKDCSTSGALGILPCVAGKIFNLALYTMSWPTVRKLGGYLQDATEGIEPLKTMAGAVKAVKSLVSMGQKVADECIDFVGDEPATSRAHDQKTPFYCLAQEVTSAMPWASVRQLGGNMFDVRNGVPPLSHLNRMGDILSDVLEGFAKVAATVAGQVLKGGASLIQEAALSKFPAAGAPPVLHSAGKSLVIKTHTQKRKAKVSALQKGEDDPPNDGISFELHDEGTNQQPRLVTQFNGNEKDSSSCLAFAPKNKTGQNGQATEADWQVQDENDFVELAPWAVPCGTEWMKKNWDKWQGYSFYTSAEAIESCVTVTYGINVQPVVAFVGGVQFEVMPEPLVSIDTTVCWPSGRPDGQDLSVLRMEIKSSGVLLFGRSLRLSKRFGSNTDFVKENTHAVTSNWLDAPYPQQAIPRTKSTEFLQTGQESTARRKVQEDQDQGVLEWMQEEEMYLASASYSQVGVNLTSELRGSAAARRLSLTAAQGAFQLFTFEHPSKLMSFKLGALLEGNSLEMSAQMGFGPFKSEEKRFKLVDIANQFAVVLSAIPFVSQPSRDKALQAVRAFATKDVPPPPPFAPSPGLSVALHNHRYNEYLNMASDGKVRSSGSRDFEKGLPDDWLSERWTVVDAGQGSFGLHNQETNSILCHKGGELFGEVSSAGGFKDWQQCRWTLRQGAGYYGLLSTQTQRFVSLWDDHEGYASRPIRADEEFNSDWSRQQWQFQELRPYLRPGTLVGLYSPGFESWLRMSPQQMDNPSWPNKWSTFHLKPDAWNRETYRVVDVGNGEIALYNPWYSYVGLTDDGKVIVSEKVESNHLPADWTWARFAVMPVGDGLIGLHCTANRRLLRGKGPEGGIEASGPVKSGAIIPGNWWWHKWQVVEPPAGKTPTASAPEGWTFSAR</sequence>
<dbReference type="Proteomes" id="UP000604046">
    <property type="component" value="Unassembled WGS sequence"/>
</dbReference>
<feature type="region of interest" description="Disordered" evidence="1">
    <location>
        <begin position="73"/>
        <end position="99"/>
    </location>
</feature>
<accession>A0A812I0U7</accession>
<protein>
    <submittedName>
        <fullName evidence="2">Uncharacterized protein</fullName>
    </submittedName>
</protein>
<evidence type="ECO:0000256" key="1">
    <source>
        <dbReference type="SAM" id="MobiDB-lite"/>
    </source>
</evidence>
<proteinExistence type="predicted"/>
<evidence type="ECO:0000313" key="2">
    <source>
        <dbReference type="EMBL" id="CAE6968507.1"/>
    </source>
</evidence>
<reference evidence="2" key="1">
    <citation type="submission" date="2021-02" db="EMBL/GenBank/DDBJ databases">
        <authorList>
            <person name="Dougan E. K."/>
            <person name="Rhodes N."/>
            <person name="Thang M."/>
            <person name="Chan C."/>
        </authorList>
    </citation>
    <scope>NUCLEOTIDE SEQUENCE</scope>
</reference>
<dbReference type="CDD" id="cd00257">
    <property type="entry name" value="beta-trefoil_FSCN-like"/>
    <property type="match status" value="1"/>
</dbReference>
<dbReference type="CDD" id="cd23432">
    <property type="entry name" value="beta-trefoil_Ricin_EndoBetaGal-like"/>
    <property type="match status" value="1"/>
</dbReference>
<dbReference type="EMBL" id="CAJNDS010000134">
    <property type="protein sequence ID" value="CAE6968507.1"/>
    <property type="molecule type" value="Genomic_DNA"/>
</dbReference>
<evidence type="ECO:0000313" key="3">
    <source>
        <dbReference type="Proteomes" id="UP000604046"/>
    </source>
</evidence>
<name>A0A812I0U7_9DINO</name>